<evidence type="ECO:0000256" key="2">
    <source>
        <dbReference type="SAM" id="Phobius"/>
    </source>
</evidence>
<feature type="compositionally biased region" description="Low complexity" evidence="1">
    <location>
        <begin position="317"/>
        <end position="333"/>
    </location>
</feature>
<keyword evidence="2" id="KW-0472">Membrane</keyword>
<dbReference type="InterPro" id="IPR036390">
    <property type="entry name" value="WH_DNA-bd_sf"/>
</dbReference>
<dbReference type="CDD" id="cd00090">
    <property type="entry name" value="HTH_ARSR"/>
    <property type="match status" value="1"/>
</dbReference>
<protein>
    <submittedName>
        <fullName evidence="4">Helix-turn-helix transcriptional regulator</fullName>
    </submittedName>
</protein>
<name>A0A9D2JYQ0_9FIRM</name>
<feature type="compositionally biased region" description="Pro residues" evidence="1">
    <location>
        <begin position="644"/>
        <end position="661"/>
    </location>
</feature>
<accession>A0A9D2JYQ0</accession>
<feature type="region of interest" description="Disordered" evidence="1">
    <location>
        <begin position="636"/>
        <end position="705"/>
    </location>
</feature>
<feature type="compositionally biased region" description="Pro residues" evidence="1">
    <location>
        <begin position="672"/>
        <end position="684"/>
    </location>
</feature>
<dbReference type="InterPro" id="IPR036388">
    <property type="entry name" value="WH-like_DNA-bd_sf"/>
</dbReference>
<feature type="region of interest" description="Disordered" evidence="1">
    <location>
        <begin position="168"/>
        <end position="356"/>
    </location>
</feature>
<keyword evidence="2" id="KW-0812">Transmembrane</keyword>
<feature type="domain" description="Transcription regulator PadR N-terminal" evidence="3">
    <location>
        <begin position="67"/>
        <end position="140"/>
    </location>
</feature>
<dbReference type="Pfam" id="PF03551">
    <property type="entry name" value="PadR"/>
    <property type="match status" value="1"/>
</dbReference>
<dbReference type="PANTHER" id="PTHR33169:SF14">
    <property type="entry name" value="TRANSCRIPTIONAL REGULATOR RV3488"/>
    <property type="match status" value="1"/>
</dbReference>
<feature type="compositionally biased region" description="Acidic residues" evidence="1">
    <location>
        <begin position="37"/>
        <end position="48"/>
    </location>
</feature>
<feature type="compositionally biased region" description="Acidic residues" evidence="1">
    <location>
        <begin position="191"/>
        <end position="200"/>
    </location>
</feature>
<dbReference type="InterPro" id="IPR011991">
    <property type="entry name" value="ArsR-like_HTH"/>
</dbReference>
<dbReference type="SUPFAM" id="SSF46785">
    <property type="entry name" value="Winged helix' DNA-binding domain"/>
    <property type="match status" value="1"/>
</dbReference>
<sequence>MDQEFTHSEDEEEVVDVADEAAPFAEQESPAPPPGPDEPEDEDGDEDEKEHGTISSDLIRGHINTIILRSLYDGDKYGYAILEEIARKSHNQYQLKQPSLYSALKRLEKEGYITSYWGGTAGGGRRKYFSLTDQGKEVAERNLIEWEYSRTVIDSLISDKDFDFSSPAPSPVDMRVLRQSTSRVPTGGIDEAVDENEVQEELAVSDTAEWDEPNREPDETAEAPLSPLPADAIADSMPDLMTDSEELPADETAAPSSEETASEEGAECPADIAPEETLPGESTEPSEQPVSPAYAAAEAGPATLSEPVPEGNETDEMTAAGEEAPAEAAEVSAPLSEDHPALLELQAQRAAFEEEQRRAQEELRAREEMLRTREELFRSEEEQRNRMIAEEAAKNRYWEELRAREHARLEEEQRRRMEAEAIARLRYEDELRRRGEERRMMEEARLAEEARRAEEERLAEEQRLQEEAAERERARLEEEERLAREEEERRAAEEARLEEERAHADSLADEKTQQNARIMEMQPFAEERAKYEQMIRDREEQLKAQHARELAEQEMRIRSEDEERFREREQQMIHQNYLSLVNTPPVEEVQGSEYNYFNTPVVPAGEAKTPMYAAKPEAEREYRSVIGKIYSNAFKEEESAPQPAAAPPAPQPKPQSAPQPAPARQEAVYAAPPAPQPKPQPAPTPKAEAPVQPKKAAPTPPPRSLDGVDFYDIEMRAAADGIRITTSGGGSKPVTTTLSVNLVHKGKALFFSALIVFLLCIAEGSLTLGLLRTLQLPRFYPYLIWGAGLAVLLVCGLAYVNHYGERALRRTGNLLVNTIVTYALCVIVILIIALAGNIDFSDAGQLMTYVIIPVVFFLNIVVFAVAYYFQVRPKNE</sequence>
<evidence type="ECO:0000256" key="1">
    <source>
        <dbReference type="SAM" id="MobiDB-lite"/>
    </source>
</evidence>
<feature type="compositionally biased region" description="Low complexity" evidence="1">
    <location>
        <begin position="250"/>
        <end position="259"/>
    </location>
</feature>
<dbReference type="InterPro" id="IPR005149">
    <property type="entry name" value="Tscrpt_reg_PadR_N"/>
</dbReference>
<feature type="transmembrane region" description="Helical" evidence="2">
    <location>
        <begin position="814"/>
        <end position="834"/>
    </location>
</feature>
<keyword evidence="2" id="KW-1133">Transmembrane helix</keyword>
<feature type="transmembrane region" description="Helical" evidence="2">
    <location>
        <begin position="846"/>
        <end position="869"/>
    </location>
</feature>
<feature type="compositionally biased region" description="Acidic residues" evidence="1">
    <location>
        <begin position="9"/>
        <end position="19"/>
    </location>
</feature>
<reference evidence="4" key="2">
    <citation type="submission" date="2021-04" db="EMBL/GenBank/DDBJ databases">
        <authorList>
            <person name="Gilroy R."/>
        </authorList>
    </citation>
    <scope>NUCLEOTIDE SEQUENCE</scope>
    <source>
        <strain evidence="4">ChiW7-2402</strain>
    </source>
</reference>
<organism evidence="4 5">
    <name type="scientific">Candidatus Gallimonas intestinavium</name>
    <dbReference type="NCBI Taxonomy" id="2838603"/>
    <lineage>
        <taxon>Bacteria</taxon>
        <taxon>Bacillati</taxon>
        <taxon>Bacillota</taxon>
        <taxon>Clostridia</taxon>
        <taxon>Candidatus Gallimonas</taxon>
    </lineage>
</organism>
<evidence type="ECO:0000259" key="3">
    <source>
        <dbReference type="Pfam" id="PF03551"/>
    </source>
</evidence>
<feature type="region of interest" description="Disordered" evidence="1">
    <location>
        <begin position="457"/>
        <end position="512"/>
    </location>
</feature>
<dbReference type="Proteomes" id="UP000824102">
    <property type="component" value="Unassembled WGS sequence"/>
</dbReference>
<dbReference type="EMBL" id="DXBB01000028">
    <property type="protein sequence ID" value="HIZ72201.1"/>
    <property type="molecule type" value="Genomic_DNA"/>
</dbReference>
<feature type="compositionally biased region" description="Low complexity" evidence="1">
    <location>
        <begin position="293"/>
        <end position="302"/>
    </location>
</feature>
<evidence type="ECO:0000313" key="4">
    <source>
        <dbReference type="EMBL" id="HIZ72201.1"/>
    </source>
</evidence>
<reference evidence="4" key="1">
    <citation type="journal article" date="2021" name="PeerJ">
        <title>Extensive microbial diversity within the chicken gut microbiome revealed by metagenomics and culture.</title>
        <authorList>
            <person name="Gilroy R."/>
            <person name="Ravi A."/>
            <person name="Getino M."/>
            <person name="Pursley I."/>
            <person name="Horton D.L."/>
            <person name="Alikhan N.F."/>
            <person name="Baker D."/>
            <person name="Gharbi K."/>
            <person name="Hall N."/>
            <person name="Watson M."/>
            <person name="Adriaenssens E.M."/>
            <person name="Foster-Nyarko E."/>
            <person name="Jarju S."/>
            <person name="Secka A."/>
            <person name="Antonio M."/>
            <person name="Oren A."/>
            <person name="Chaudhuri R.R."/>
            <person name="La Ragione R."/>
            <person name="Hildebrand F."/>
            <person name="Pallen M.J."/>
        </authorList>
    </citation>
    <scope>NUCLEOTIDE SEQUENCE</scope>
    <source>
        <strain evidence="4">ChiW7-2402</strain>
    </source>
</reference>
<dbReference type="PANTHER" id="PTHR33169">
    <property type="entry name" value="PADR-FAMILY TRANSCRIPTIONAL REGULATOR"/>
    <property type="match status" value="1"/>
</dbReference>
<evidence type="ECO:0000313" key="5">
    <source>
        <dbReference type="Proteomes" id="UP000824102"/>
    </source>
</evidence>
<feature type="region of interest" description="Disordered" evidence="1">
    <location>
        <begin position="1"/>
        <end position="56"/>
    </location>
</feature>
<dbReference type="AlphaFoldDB" id="A0A9D2JYQ0"/>
<gene>
    <name evidence="4" type="ORF">H9964_01315</name>
</gene>
<dbReference type="Gene3D" id="1.10.10.10">
    <property type="entry name" value="Winged helix-like DNA-binding domain superfamily/Winged helix DNA-binding domain"/>
    <property type="match status" value="1"/>
</dbReference>
<proteinExistence type="predicted"/>
<dbReference type="InterPro" id="IPR052509">
    <property type="entry name" value="Metal_resp_DNA-bind_regulator"/>
</dbReference>
<comment type="caution">
    <text evidence="4">The sequence shown here is derived from an EMBL/GenBank/DDBJ whole genome shotgun (WGS) entry which is preliminary data.</text>
</comment>
<feature type="transmembrane region" description="Helical" evidence="2">
    <location>
        <begin position="782"/>
        <end position="802"/>
    </location>
</feature>